<reference evidence="2 3" key="1">
    <citation type="submission" date="2020-08" db="EMBL/GenBank/DDBJ databases">
        <title>Above-ground endophytic microbial communities from plants in different locations in the United States.</title>
        <authorList>
            <person name="Frank C."/>
        </authorList>
    </citation>
    <scope>NUCLEOTIDE SEQUENCE [LARGE SCALE GENOMIC DNA]</scope>
    <source>
        <strain evidence="2 3">WP4_2_2</strain>
    </source>
</reference>
<feature type="transmembrane region" description="Helical" evidence="1">
    <location>
        <begin position="63"/>
        <end position="83"/>
    </location>
</feature>
<organism evidence="2 3">
    <name type="scientific">Paraburkholderia bannensis</name>
    <dbReference type="NCBI Taxonomy" id="765414"/>
    <lineage>
        <taxon>Bacteria</taxon>
        <taxon>Pseudomonadati</taxon>
        <taxon>Pseudomonadota</taxon>
        <taxon>Betaproteobacteria</taxon>
        <taxon>Burkholderiales</taxon>
        <taxon>Burkholderiaceae</taxon>
        <taxon>Paraburkholderia</taxon>
    </lineage>
</organism>
<feature type="transmembrane region" description="Helical" evidence="1">
    <location>
        <begin position="6"/>
        <end position="21"/>
    </location>
</feature>
<proteinExistence type="predicted"/>
<protein>
    <submittedName>
        <fullName evidence="2">Glucose dehydrogenase</fullName>
    </submittedName>
</protein>
<evidence type="ECO:0000256" key="1">
    <source>
        <dbReference type="SAM" id="Phobius"/>
    </source>
</evidence>
<sequence>MGWPGIVVLGFAIGFAGWLLHPMRRAAGPAGRALMLSIVAALAGAALAKAAGRATGLFYDGELLEWPVCTAVAFVFVAVLLALRARR</sequence>
<dbReference type="RefSeq" id="WP_183728673.1">
    <property type="nucleotide sequence ID" value="NZ_JACHBW010000017.1"/>
</dbReference>
<evidence type="ECO:0000313" key="2">
    <source>
        <dbReference type="EMBL" id="MBB6105377.1"/>
    </source>
</evidence>
<gene>
    <name evidence="2" type="ORF">F4827_005244</name>
</gene>
<evidence type="ECO:0000313" key="3">
    <source>
        <dbReference type="Proteomes" id="UP000571554"/>
    </source>
</evidence>
<accession>A0A7W9U1K9</accession>
<comment type="caution">
    <text evidence="2">The sequence shown here is derived from an EMBL/GenBank/DDBJ whole genome shotgun (WGS) entry which is preliminary data.</text>
</comment>
<dbReference type="AlphaFoldDB" id="A0A7W9U1K9"/>
<dbReference type="EMBL" id="JACHBW010000017">
    <property type="protein sequence ID" value="MBB6105377.1"/>
    <property type="molecule type" value="Genomic_DNA"/>
</dbReference>
<feature type="transmembrane region" description="Helical" evidence="1">
    <location>
        <begin position="33"/>
        <end position="51"/>
    </location>
</feature>
<keyword evidence="1" id="KW-0472">Membrane</keyword>
<keyword evidence="3" id="KW-1185">Reference proteome</keyword>
<dbReference type="Proteomes" id="UP000571554">
    <property type="component" value="Unassembled WGS sequence"/>
</dbReference>
<keyword evidence="1" id="KW-1133">Transmembrane helix</keyword>
<name>A0A7W9U1K9_9BURK</name>
<keyword evidence="1" id="KW-0812">Transmembrane</keyword>